<feature type="repeat" description="PPR" evidence="3">
    <location>
        <begin position="398"/>
        <end position="432"/>
    </location>
</feature>
<dbReference type="GO" id="GO:0048731">
    <property type="term" value="P:system development"/>
    <property type="evidence" value="ECO:0007669"/>
    <property type="project" value="UniProtKB-ARBA"/>
</dbReference>
<dbReference type="EMBL" id="JAMQYH010000002">
    <property type="protein sequence ID" value="KAJ1696261.1"/>
    <property type="molecule type" value="Genomic_DNA"/>
</dbReference>
<keyword evidence="5" id="KW-1185">Reference proteome</keyword>
<dbReference type="SUPFAM" id="SSF48452">
    <property type="entry name" value="TPR-like"/>
    <property type="match status" value="1"/>
</dbReference>
<evidence type="ECO:0000313" key="5">
    <source>
        <dbReference type="Proteomes" id="UP001151287"/>
    </source>
</evidence>
<protein>
    <recommendedName>
        <fullName evidence="6">Pentatricopeptide repeat-containing protein</fullName>
    </recommendedName>
</protein>
<evidence type="ECO:0008006" key="6">
    <source>
        <dbReference type="Google" id="ProtNLM"/>
    </source>
</evidence>
<dbReference type="PANTHER" id="PTHR47926:SF467">
    <property type="entry name" value="REPEAT-CONTAINING PROTEIN, PUTATIVE-RELATED"/>
    <property type="match status" value="1"/>
</dbReference>
<sequence>MLVDLIYKAIQFMVKTIVRRMTTTTTSYQYQRNLPSIYTLLRRSRRSLRDLRQLHCFLLRRSLFPQPHQPLLLSHFFSLSLSLSPSSPYSLSLLSSLPSPTPLLLFNSLLSSLSHLPSSLTVFNLLRSLSPHPPDFFSLPPVIRLCAHEAALHTGASLHAVAIRLGLDSDVFVCTALINFYGRCLLISSARSLFDTMWQPSTVSWTALISGYLRLNDLKSAQELFDKMPERNAVTWNVMIDGYVKNGDLDGARRLFDEMPDKNAIACTCLIDGFAKAGDMGSARLLFDQMNHRDRDVFAWSAMISGYAQNGCPCDALFIFNEFCKTKRKPDECIVVGLMSACSQLGNLSLAKWIDSYVMTRSIGTNNSRVLTSLIDMNAKCGDVERAHFLLQSIPQRNIASYCSLMQGYCLHGFGSKAVDLFSQMIQEGLNPDEVAFTVVLSACSQAGLVEEGKKYFNMMRNICNISPSGDHYACLVDLLGRAGKLEEAYELIKLLPVEPHAGAWGALLGACRWHSNIELVDLVAKRLFELEPQNGAKKKEGEEGRLPEGAGRQAKSQIDIQIHAYHEKTSFRLPLSQFPFFGESDSDLNSKREISQTLWIGRHTPNPSVVASTLAPRPLMEIC</sequence>
<dbReference type="AlphaFoldDB" id="A0A9Q0CLN5"/>
<dbReference type="OrthoDB" id="185373at2759"/>
<dbReference type="Proteomes" id="UP001151287">
    <property type="component" value="Unassembled WGS sequence"/>
</dbReference>
<accession>A0A9Q0CLN5</accession>
<dbReference type="PROSITE" id="PS51375">
    <property type="entry name" value="PPR"/>
    <property type="match status" value="4"/>
</dbReference>
<dbReference type="Pfam" id="PF13041">
    <property type="entry name" value="PPR_2"/>
    <property type="match status" value="1"/>
</dbReference>
<dbReference type="NCBIfam" id="TIGR00756">
    <property type="entry name" value="PPR"/>
    <property type="match status" value="5"/>
</dbReference>
<evidence type="ECO:0000313" key="4">
    <source>
        <dbReference type="EMBL" id="KAJ1696261.1"/>
    </source>
</evidence>
<reference evidence="4" key="1">
    <citation type="journal article" date="2022" name="Cell">
        <title>Repeat-based holocentromeres influence genome architecture and karyotype evolution.</title>
        <authorList>
            <person name="Hofstatter P.G."/>
            <person name="Thangavel G."/>
            <person name="Lux T."/>
            <person name="Neumann P."/>
            <person name="Vondrak T."/>
            <person name="Novak P."/>
            <person name="Zhang M."/>
            <person name="Costa L."/>
            <person name="Castellani M."/>
            <person name="Scott A."/>
            <person name="Toegelov H."/>
            <person name="Fuchs J."/>
            <person name="Mata-Sucre Y."/>
            <person name="Dias Y."/>
            <person name="Vanzela A.L.L."/>
            <person name="Huettel B."/>
            <person name="Almeida C.C.S."/>
            <person name="Simkova H."/>
            <person name="Souza G."/>
            <person name="Pedrosa-Harand A."/>
            <person name="Macas J."/>
            <person name="Mayer K.F.X."/>
            <person name="Houben A."/>
            <person name="Marques A."/>
        </authorList>
    </citation>
    <scope>NUCLEOTIDE SEQUENCE</scope>
    <source>
        <strain evidence="4">RhyBre1mFocal</strain>
    </source>
</reference>
<dbReference type="InterPro" id="IPR002885">
    <property type="entry name" value="PPR_rpt"/>
</dbReference>
<dbReference type="FunFam" id="1.25.40.10:FF:000125">
    <property type="entry name" value="Pentatricopeptide repeat-containing protein"/>
    <property type="match status" value="1"/>
</dbReference>
<proteinExistence type="predicted"/>
<gene>
    <name evidence="4" type="ORF">LUZ63_004773</name>
</gene>
<dbReference type="PANTHER" id="PTHR47926">
    <property type="entry name" value="PENTATRICOPEPTIDE REPEAT-CONTAINING PROTEIN"/>
    <property type="match status" value="1"/>
</dbReference>
<feature type="repeat" description="PPR" evidence="3">
    <location>
        <begin position="296"/>
        <end position="330"/>
    </location>
</feature>
<evidence type="ECO:0000256" key="3">
    <source>
        <dbReference type="PROSITE-ProRule" id="PRU00708"/>
    </source>
</evidence>
<keyword evidence="1" id="KW-0677">Repeat</keyword>
<name>A0A9Q0CLN5_9POAL</name>
<dbReference type="InterPro" id="IPR011990">
    <property type="entry name" value="TPR-like_helical_dom_sf"/>
</dbReference>
<dbReference type="FunFam" id="1.25.40.10:FF:000090">
    <property type="entry name" value="Pentatricopeptide repeat-containing protein, chloroplastic"/>
    <property type="match status" value="1"/>
</dbReference>
<comment type="caution">
    <text evidence="4">The sequence shown here is derived from an EMBL/GenBank/DDBJ whole genome shotgun (WGS) entry which is preliminary data.</text>
</comment>
<dbReference type="Gene3D" id="1.25.40.10">
    <property type="entry name" value="Tetratricopeptide repeat domain"/>
    <property type="match status" value="3"/>
</dbReference>
<evidence type="ECO:0000256" key="1">
    <source>
        <dbReference type="ARBA" id="ARBA00022737"/>
    </source>
</evidence>
<evidence type="ECO:0000256" key="2">
    <source>
        <dbReference type="ARBA" id="ARBA00022946"/>
    </source>
</evidence>
<keyword evidence="2" id="KW-0809">Transit peptide</keyword>
<dbReference type="InterPro" id="IPR046960">
    <property type="entry name" value="PPR_At4g14850-like_plant"/>
</dbReference>
<dbReference type="GO" id="GO:0003723">
    <property type="term" value="F:RNA binding"/>
    <property type="evidence" value="ECO:0007669"/>
    <property type="project" value="InterPro"/>
</dbReference>
<feature type="repeat" description="PPR" evidence="3">
    <location>
        <begin position="201"/>
        <end position="231"/>
    </location>
</feature>
<dbReference type="GO" id="GO:0009451">
    <property type="term" value="P:RNA modification"/>
    <property type="evidence" value="ECO:0007669"/>
    <property type="project" value="InterPro"/>
</dbReference>
<organism evidence="4 5">
    <name type="scientific">Rhynchospora breviuscula</name>
    <dbReference type="NCBI Taxonomy" id="2022672"/>
    <lineage>
        <taxon>Eukaryota</taxon>
        <taxon>Viridiplantae</taxon>
        <taxon>Streptophyta</taxon>
        <taxon>Embryophyta</taxon>
        <taxon>Tracheophyta</taxon>
        <taxon>Spermatophyta</taxon>
        <taxon>Magnoliopsida</taxon>
        <taxon>Liliopsida</taxon>
        <taxon>Poales</taxon>
        <taxon>Cyperaceae</taxon>
        <taxon>Cyperoideae</taxon>
        <taxon>Rhynchosporeae</taxon>
        <taxon>Rhynchospora</taxon>
    </lineage>
</organism>
<feature type="repeat" description="PPR" evidence="3">
    <location>
        <begin position="232"/>
        <end position="266"/>
    </location>
</feature>
<dbReference type="Pfam" id="PF01535">
    <property type="entry name" value="PPR"/>
    <property type="match status" value="6"/>
</dbReference>